<dbReference type="CDD" id="cd00333">
    <property type="entry name" value="MIP"/>
    <property type="match status" value="1"/>
</dbReference>
<dbReference type="PANTHER" id="PTHR19139:SF284">
    <property type="entry name" value="AQUAPORIN"/>
    <property type="match status" value="1"/>
</dbReference>
<dbReference type="Proteomes" id="UP000007799">
    <property type="component" value="Unassembled WGS sequence"/>
</dbReference>
<keyword evidence="7" id="KW-0732">Signal</keyword>
<dbReference type="GO" id="GO:0015250">
    <property type="term" value="F:water channel activity"/>
    <property type="evidence" value="ECO:0007669"/>
    <property type="project" value="TreeGrafter"/>
</dbReference>
<dbReference type="RefSeq" id="XP_004993627.1">
    <property type="nucleotide sequence ID" value="XM_004993570.1"/>
</dbReference>
<dbReference type="PANTHER" id="PTHR19139">
    <property type="entry name" value="AQUAPORIN TRANSPORTER"/>
    <property type="match status" value="1"/>
</dbReference>
<dbReference type="InParanoid" id="F2UB52"/>
<dbReference type="InterPro" id="IPR022357">
    <property type="entry name" value="MIP_CS"/>
</dbReference>
<dbReference type="InterPro" id="IPR000425">
    <property type="entry name" value="MIP"/>
</dbReference>
<evidence type="ECO:0000256" key="4">
    <source>
        <dbReference type="ARBA" id="ARBA00022989"/>
    </source>
</evidence>
<comment type="subcellular location">
    <subcellularLocation>
        <location evidence="1">Membrane</location>
        <topology evidence="1">Multi-pass membrane protein</topology>
    </subcellularLocation>
</comment>
<sequence>MRVLVFAVASCLLLAAGSMAADYQRHEYTTAYQPKHQEYTTKHMEYTTAYEAPKKAYTTAYVAPKQEYTTAYEAPKQEYTTAYEAPKKAYTTAYVAPKQEYTTAYEAPKQEYTTAYEAPKQEYTTAYVAPKQEYTTAYEAPKKAYTTAYEAPKQEYTTAYEAPKHQEYTTAYEAPKQEYTTAYEAPKQEYTTAYVAPKQEYTTKHMEYTTAYEAPKQEYTTAYEAPKQEYTTKHMEYTTAYEAPKKAYTTAYEAPKHQEYTTAYEAPKHQEYTTAYEAPKHQDSMMVNENTYLLPPPAASRGDDEPQWPLYKKCIAEFFATLLFVFIGCGAIQTVDYEEGQKIQLNPQTVLTIALAHGLAIFALVAATAKISGGHINPAVSLGIFLADHKTFTAKHLAAYVVSQISGAIAGAAILLGVYPLHYLRNTNFGAHQLSPAFTVGNGVLLEAILTMLLVLVVLRTAVDRVGQSFAPLAIGIVVTIDHLVGVPVTGASMNPARSFGPALLGNAWTNHWIYWVGPSVGAVVAAFLYFVLLRTRV</sequence>
<evidence type="ECO:0000256" key="6">
    <source>
        <dbReference type="SAM" id="Phobius"/>
    </source>
</evidence>
<evidence type="ECO:0000256" key="2">
    <source>
        <dbReference type="ARBA" id="ARBA00022448"/>
    </source>
</evidence>
<feature type="transmembrane region" description="Helical" evidence="6">
    <location>
        <begin position="350"/>
        <end position="369"/>
    </location>
</feature>
<feature type="transmembrane region" description="Helical" evidence="6">
    <location>
        <begin position="439"/>
        <end position="459"/>
    </location>
</feature>
<dbReference type="InterPro" id="IPR023271">
    <property type="entry name" value="Aquaporin-like"/>
</dbReference>
<dbReference type="GeneID" id="16074203"/>
<keyword evidence="9" id="KW-1185">Reference proteome</keyword>
<dbReference type="GO" id="GO:0005886">
    <property type="term" value="C:plasma membrane"/>
    <property type="evidence" value="ECO:0007669"/>
    <property type="project" value="TreeGrafter"/>
</dbReference>
<feature type="signal peptide" evidence="7">
    <location>
        <begin position="1"/>
        <end position="20"/>
    </location>
</feature>
<evidence type="ECO:0000256" key="3">
    <source>
        <dbReference type="ARBA" id="ARBA00022692"/>
    </source>
</evidence>
<accession>F2UB52</accession>
<evidence type="ECO:0000313" key="9">
    <source>
        <dbReference type="Proteomes" id="UP000007799"/>
    </source>
</evidence>
<keyword evidence="4 6" id="KW-1133">Transmembrane helix</keyword>
<evidence type="ECO:0000313" key="8">
    <source>
        <dbReference type="EMBL" id="EGD74065.1"/>
    </source>
</evidence>
<gene>
    <name evidence="8" type="ORF">PTSG_05757</name>
</gene>
<dbReference type="OrthoDB" id="3222at2759"/>
<name>F2UB52_SALR5</name>
<dbReference type="eggNOG" id="KOG0223">
    <property type="taxonomic scope" value="Eukaryota"/>
</dbReference>
<keyword evidence="3 6" id="KW-0812">Transmembrane</keyword>
<keyword evidence="5 6" id="KW-0472">Membrane</keyword>
<dbReference type="Pfam" id="PF00230">
    <property type="entry name" value="MIP"/>
    <property type="match status" value="1"/>
</dbReference>
<proteinExistence type="predicted"/>
<dbReference type="InterPro" id="IPR034294">
    <property type="entry name" value="Aquaporin_transptr"/>
</dbReference>
<evidence type="ECO:0000256" key="5">
    <source>
        <dbReference type="ARBA" id="ARBA00023136"/>
    </source>
</evidence>
<feature type="transmembrane region" description="Helical" evidence="6">
    <location>
        <begin position="471"/>
        <end position="493"/>
    </location>
</feature>
<dbReference type="SUPFAM" id="SSF81338">
    <property type="entry name" value="Aquaporin-like"/>
    <property type="match status" value="1"/>
</dbReference>
<reference evidence="8" key="1">
    <citation type="submission" date="2009-08" db="EMBL/GenBank/DDBJ databases">
        <title>Annotation of Salpingoeca rosetta.</title>
        <authorList>
            <consortium name="The Broad Institute Genome Sequencing Platform"/>
            <person name="Russ C."/>
            <person name="Cuomo C."/>
            <person name="Burger G."/>
            <person name="Gray M.W."/>
            <person name="Holland P.W.H."/>
            <person name="King N."/>
            <person name="Lang F.B.F."/>
            <person name="Roger A.J."/>
            <person name="Ruiz-Trillo I."/>
            <person name="Young S.K."/>
            <person name="Zeng Q."/>
            <person name="Gargeya S."/>
            <person name="Alvarado L."/>
            <person name="Berlin A."/>
            <person name="Chapman S.B."/>
            <person name="Chen Z."/>
            <person name="Freedman E."/>
            <person name="Gellesch M."/>
            <person name="Goldberg J."/>
            <person name="Griggs A."/>
            <person name="Gujja S."/>
            <person name="Heilman E."/>
            <person name="Heiman D."/>
            <person name="Howarth C."/>
            <person name="Mehta T."/>
            <person name="Neiman D."/>
            <person name="Pearson M."/>
            <person name="Roberts A."/>
            <person name="Saif S."/>
            <person name="Shea T."/>
            <person name="Shenoy N."/>
            <person name="Sisk P."/>
            <person name="Stolte C."/>
            <person name="Sykes S."/>
            <person name="White J."/>
            <person name="Yandava C."/>
            <person name="Haas B."/>
            <person name="Nusbaum C."/>
            <person name="Birren B."/>
        </authorList>
    </citation>
    <scope>NUCLEOTIDE SEQUENCE [LARGE SCALE GENOMIC DNA]</scope>
    <source>
        <strain evidence="8">ATCC 50818</strain>
    </source>
</reference>
<dbReference type="NCBIfam" id="TIGR00861">
    <property type="entry name" value="MIP"/>
    <property type="match status" value="1"/>
</dbReference>
<dbReference type="AlphaFoldDB" id="F2UB52"/>
<dbReference type="KEGG" id="sre:PTSG_05757"/>
<feature type="transmembrane region" description="Helical" evidence="6">
    <location>
        <begin position="513"/>
        <end position="533"/>
    </location>
</feature>
<organism evidence="9">
    <name type="scientific">Salpingoeca rosetta (strain ATCC 50818 / BSB-021)</name>
    <dbReference type="NCBI Taxonomy" id="946362"/>
    <lineage>
        <taxon>Eukaryota</taxon>
        <taxon>Choanoflagellata</taxon>
        <taxon>Craspedida</taxon>
        <taxon>Salpingoecidae</taxon>
        <taxon>Salpingoeca</taxon>
    </lineage>
</organism>
<dbReference type="EMBL" id="GL832967">
    <property type="protein sequence ID" value="EGD74065.1"/>
    <property type="molecule type" value="Genomic_DNA"/>
</dbReference>
<feature type="chain" id="PRO_5003287481" evidence="7">
    <location>
        <begin position="21"/>
        <end position="538"/>
    </location>
</feature>
<evidence type="ECO:0000256" key="1">
    <source>
        <dbReference type="ARBA" id="ARBA00004141"/>
    </source>
</evidence>
<dbReference type="STRING" id="946362.F2UB52"/>
<dbReference type="Gene3D" id="1.20.1080.10">
    <property type="entry name" value="Glycerol uptake facilitator protein"/>
    <property type="match status" value="1"/>
</dbReference>
<dbReference type="PRINTS" id="PR00783">
    <property type="entry name" value="MINTRINSICP"/>
</dbReference>
<feature type="transmembrane region" description="Helical" evidence="6">
    <location>
        <begin position="397"/>
        <end position="419"/>
    </location>
</feature>
<dbReference type="PROSITE" id="PS00221">
    <property type="entry name" value="MIP"/>
    <property type="match status" value="1"/>
</dbReference>
<protein>
    <submittedName>
        <fullName evidence="8">Aquaporin</fullName>
    </submittedName>
</protein>
<keyword evidence="2" id="KW-0813">Transport</keyword>
<evidence type="ECO:0000256" key="7">
    <source>
        <dbReference type="SAM" id="SignalP"/>
    </source>
</evidence>